<organism evidence="2 3">
    <name type="scientific">Nostoc parmelioides FACHB-3921</name>
    <dbReference type="NCBI Taxonomy" id="2692909"/>
    <lineage>
        <taxon>Bacteria</taxon>
        <taxon>Bacillati</taxon>
        <taxon>Cyanobacteriota</taxon>
        <taxon>Cyanophyceae</taxon>
        <taxon>Nostocales</taxon>
        <taxon>Nostocaceae</taxon>
        <taxon>Nostoc</taxon>
    </lineage>
</organism>
<feature type="signal peptide" evidence="1">
    <location>
        <begin position="1"/>
        <end position="25"/>
    </location>
</feature>
<evidence type="ECO:0000313" key="3">
    <source>
        <dbReference type="Proteomes" id="UP000621307"/>
    </source>
</evidence>
<reference evidence="2 3" key="1">
    <citation type="journal article" date="2020" name="ISME J.">
        <title>Comparative genomics reveals insights into cyanobacterial evolution and habitat adaptation.</title>
        <authorList>
            <person name="Chen M.Y."/>
            <person name="Teng W.K."/>
            <person name="Zhao L."/>
            <person name="Hu C.X."/>
            <person name="Zhou Y.K."/>
            <person name="Han B.P."/>
            <person name="Song L.R."/>
            <person name="Shu W.S."/>
        </authorList>
    </citation>
    <scope>NUCLEOTIDE SEQUENCE [LARGE SCALE GENOMIC DNA]</scope>
    <source>
        <strain evidence="2 3">FACHB-3921</strain>
    </source>
</reference>
<accession>A0ABR8BMP8</accession>
<dbReference type="EMBL" id="JACJQL010000093">
    <property type="protein sequence ID" value="MBD2255403.1"/>
    <property type="molecule type" value="Genomic_DNA"/>
</dbReference>
<keyword evidence="1" id="KW-0732">Signal</keyword>
<keyword evidence="3" id="KW-1185">Reference proteome</keyword>
<protein>
    <recommendedName>
        <fullName evidence="4">Lipoprotein</fullName>
    </recommendedName>
</protein>
<evidence type="ECO:0000313" key="2">
    <source>
        <dbReference type="EMBL" id="MBD2255403.1"/>
    </source>
</evidence>
<comment type="caution">
    <text evidence="2">The sequence shown here is derived from an EMBL/GenBank/DDBJ whole genome shotgun (WGS) entry which is preliminary data.</text>
</comment>
<name>A0ABR8BMP8_9NOSO</name>
<gene>
    <name evidence="2" type="ORF">H6G14_29765</name>
</gene>
<dbReference type="RefSeq" id="WP_190572263.1">
    <property type="nucleotide sequence ID" value="NZ_JACJQL010000093.1"/>
</dbReference>
<evidence type="ECO:0008006" key="4">
    <source>
        <dbReference type="Google" id="ProtNLM"/>
    </source>
</evidence>
<evidence type="ECO:0000256" key="1">
    <source>
        <dbReference type="SAM" id="SignalP"/>
    </source>
</evidence>
<sequence length="326" mass="36613">MSQQKLAATVLVPFFLVLGGCGSSADIEAAKNLSKVGQKANLAFEKIANDLYQSCLRAADYTPLQSLSNAGINEARIKKEKSCYENQQSEPNLFNYINPKTTPKEASQALNKGNLVIMNYLIALGQLASDDLINYDPELNSIQESLVKIPKIQTDVVDAGTAIARFLFRVFSEQERRSTLKDAVLANDQSLIFYIDGFSKAINKGYINGALETEKTAVDNYYRKYLGNIINVVNSSRLEGIGVVLRDQTIVDLDRDWKITKSAIVEKQKIAENYVAILKKISQDHHKIKEMYQKDENPSPTEIRKMVKTYVKEIDELVQQSNKVFK</sequence>
<dbReference type="PROSITE" id="PS51257">
    <property type="entry name" value="PROKAR_LIPOPROTEIN"/>
    <property type="match status" value="1"/>
</dbReference>
<feature type="chain" id="PRO_5046108237" description="Lipoprotein" evidence="1">
    <location>
        <begin position="26"/>
        <end position="326"/>
    </location>
</feature>
<dbReference type="Proteomes" id="UP000621307">
    <property type="component" value="Unassembled WGS sequence"/>
</dbReference>
<proteinExistence type="predicted"/>